<gene>
    <name evidence="1" type="ORF">J1N35_029349</name>
</gene>
<evidence type="ECO:0008006" key="3">
    <source>
        <dbReference type="Google" id="ProtNLM"/>
    </source>
</evidence>
<evidence type="ECO:0000313" key="1">
    <source>
        <dbReference type="EMBL" id="KAH1064362.1"/>
    </source>
</evidence>
<dbReference type="EMBL" id="JAIQCV010000009">
    <property type="protein sequence ID" value="KAH1064362.1"/>
    <property type="molecule type" value="Genomic_DNA"/>
</dbReference>
<dbReference type="AlphaFoldDB" id="A0A9D3UYQ9"/>
<accession>A0A9D3UYQ9</accession>
<sequence>MFGKIYIERGYAKFELCAILVGLEVAQLRNYSKVIVESDYLDAIEMILGNSVNIPSMTIIRRINEVEESYKKLSSNLFQGRYYSLQLVKLLK</sequence>
<evidence type="ECO:0000313" key="2">
    <source>
        <dbReference type="Proteomes" id="UP000828251"/>
    </source>
</evidence>
<comment type="caution">
    <text evidence="1">The sequence shown here is derived from an EMBL/GenBank/DDBJ whole genome shotgun (WGS) entry which is preliminary data.</text>
</comment>
<protein>
    <recommendedName>
        <fullName evidence="3">RNase H type-1 domain-containing protein</fullName>
    </recommendedName>
</protein>
<name>A0A9D3UYQ9_9ROSI</name>
<keyword evidence="2" id="KW-1185">Reference proteome</keyword>
<organism evidence="1 2">
    <name type="scientific">Gossypium stocksii</name>
    <dbReference type="NCBI Taxonomy" id="47602"/>
    <lineage>
        <taxon>Eukaryota</taxon>
        <taxon>Viridiplantae</taxon>
        <taxon>Streptophyta</taxon>
        <taxon>Embryophyta</taxon>
        <taxon>Tracheophyta</taxon>
        <taxon>Spermatophyta</taxon>
        <taxon>Magnoliopsida</taxon>
        <taxon>eudicotyledons</taxon>
        <taxon>Gunneridae</taxon>
        <taxon>Pentapetalae</taxon>
        <taxon>rosids</taxon>
        <taxon>malvids</taxon>
        <taxon>Malvales</taxon>
        <taxon>Malvaceae</taxon>
        <taxon>Malvoideae</taxon>
        <taxon>Gossypium</taxon>
    </lineage>
</organism>
<proteinExistence type="predicted"/>
<dbReference type="Proteomes" id="UP000828251">
    <property type="component" value="Unassembled WGS sequence"/>
</dbReference>
<reference evidence="1 2" key="1">
    <citation type="journal article" date="2021" name="Plant Biotechnol. J.">
        <title>Multi-omics assisted identification of the key and species-specific regulatory components of drought-tolerant mechanisms in Gossypium stocksii.</title>
        <authorList>
            <person name="Yu D."/>
            <person name="Ke L."/>
            <person name="Zhang D."/>
            <person name="Wu Y."/>
            <person name="Sun Y."/>
            <person name="Mei J."/>
            <person name="Sun J."/>
            <person name="Sun Y."/>
        </authorList>
    </citation>
    <scope>NUCLEOTIDE SEQUENCE [LARGE SCALE GENOMIC DNA]</scope>
    <source>
        <strain evidence="2">cv. E1</strain>
        <tissue evidence="1">Leaf</tissue>
    </source>
</reference>